<accession>A0A936NDF5</accession>
<name>A0A936NDF5_9ACTN</name>
<proteinExistence type="inferred from homology"/>
<gene>
    <name evidence="2" type="ORF">IPN02_15775</name>
</gene>
<dbReference type="InterPro" id="IPR021458">
    <property type="entry name" value="Rv0495c"/>
</dbReference>
<dbReference type="Proteomes" id="UP000727993">
    <property type="component" value="Unassembled WGS sequence"/>
</dbReference>
<evidence type="ECO:0000313" key="2">
    <source>
        <dbReference type="EMBL" id="MBK9298263.1"/>
    </source>
</evidence>
<dbReference type="AlphaFoldDB" id="A0A936NDF5"/>
<sequence>MVAAGTAREWFSLADGEGTWLFDITFLASAWRCIWGEGCPGIEPEPDVAAAIGCCTHGAHFADDGDRRRVSEAVERLGPTQWQLRPADRRRSPFLRGEDGWTTRVVDGACIFLNRPGDPSVPAGCALHAAAVAAGERPLDWKPEVCWQLPLRLEHHTDESGDALHTLRDWRRRDWGEGGEEFGWWCTEEPAAFSGPSAVYESLADEIAELVGPQRYRTLADYLDRRRTPNADAATPVMLSHPAVRPGAEASA</sequence>
<organism evidence="2 3">
    <name type="scientific">Candidatus Neomicrothrix subdominans</name>
    <dbReference type="NCBI Taxonomy" id="2954438"/>
    <lineage>
        <taxon>Bacteria</taxon>
        <taxon>Bacillati</taxon>
        <taxon>Actinomycetota</taxon>
        <taxon>Acidimicrobiia</taxon>
        <taxon>Acidimicrobiales</taxon>
        <taxon>Microthrixaceae</taxon>
        <taxon>Candidatus Neomicrothrix</taxon>
    </lineage>
</organism>
<comment type="similarity">
    <text evidence="1">Belongs to the Rv0495c family.</text>
</comment>
<evidence type="ECO:0000313" key="3">
    <source>
        <dbReference type="Proteomes" id="UP000727993"/>
    </source>
</evidence>
<dbReference type="EMBL" id="JADJZA010000008">
    <property type="protein sequence ID" value="MBK9298263.1"/>
    <property type="molecule type" value="Genomic_DNA"/>
</dbReference>
<evidence type="ECO:0008006" key="4">
    <source>
        <dbReference type="Google" id="ProtNLM"/>
    </source>
</evidence>
<dbReference type="Pfam" id="PF11307">
    <property type="entry name" value="DUF3109"/>
    <property type="match status" value="1"/>
</dbReference>
<protein>
    <recommendedName>
        <fullName evidence="4">DUF3109 family protein</fullName>
    </recommendedName>
</protein>
<reference evidence="2 3" key="1">
    <citation type="submission" date="2020-10" db="EMBL/GenBank/DDBJ databases">
        <title>Connecting structure to function with the recovery of over 1000 high-quality activated sludge metagenome-assembled genomes encoding full-length rRNA genes using long-read sequencing.</title>
        <authorList>
            <person name="Singleton C.M."/>
            <person name="Petriglieri F."/>
            <person name="Kristensen J.M."/>
            <person name="Kirkegaard R.H."/>
            <person name="Michaelsen T.Y."/>
            <person name="Andersen M.H."/>
            <person name="Karst S.M."/>
            <person name="Dueholm M.S."/>
            <person name="Nielsen P.H."/>
            <person name="Albertsen M."/>
        </authorList>
    </citation>
    <scope>NUCLEOTIDE SEQUENCE [LARGE SCALE GENOMIC DNA]</scope>
    <source>
        <strain evidence="2">Lyne_18-Q3-R50-59_MAXAC.006</strain>
    </source>
</reference>
<evidence type="ECO:0000256" key="1">
    <source>
        <dbReference type="ARBA" id="ARBA00093770"/>
    </source>
</evidence>
<comment type="caution">
    <text evidence="2">The sequence shown here is derived from an EMBL/GenBank/DDBJ whole genome shotgun (WGS) entry which is preliminary data.</text>
</comment>